<gene>
    <name evidence="2" type="primary">LOC104228732</name>
</gene>
<reference evidence="1" key="1">
    <citation type="journal article" date="2013" name="Genome Biol.">
        <title>Reference genomes and transcriptomes of Nicotiana sylvestris and Nicotiana tomentosiformis.</title>
        <authorList>
            <person name="Sierro N."/>
            <person name="Battey J.N."/>
            <person name="Ouadi S."/>
            <person name="Bovet L."/>
            <person name="Goepfert S."/>
            <person name="Bakaher N."/>
            <person name="Peitsch M.C."/>
            <person name="Ivanov N.V."/>
        </authorList>
    </citation>
    <scope>NUCLEOTIDE SEQUENCE [LARGE SCALE GENOMIC DNA]</scope>
</reference>
<reference evidence="2" key="2">
    <citation type="submission" date="2025-08" db="UniProtKB">
        <authorList>
            <consortium name="RefSeq"/>
        </authorList>
    </citation>
    <scope>IDENTIFICATION</scope>
    <source>
        <tissue evidence="2">Leaf</tissue>
    </source>
</reference>
<accession>A0A1U7WZB8</accession>
<evidence type="ECO:0000313" key="1">
    <source>
        <dbReference type="Proteomes" id="UP000189701"/>
    </source>
</evidence>
<sequence length="107" mass="11750">ILKKFTWKVIITLTCPNKGRVFVDGEKSFQQSTVAGKVLFTGTGGEVYLLPAMEKACLVDVANGSGLRKCEADKCKKSIAFVRSPALLLSSQKRRNARKCELSLPQM</sequence>
<dbReference type="Proteomes" id="UP000189701">
    <property type="component" value="Unplaced"/>
</dbReference>
<dbReference type="AlphaFoldDB" id="A0A1U7WZB8"/>
<evidence type="ECO:0000313" key="2">
    <source>
        <dbReference type="RefSeq" id="XP_009779560.1"/>
    </source>
</evidence>
<feature type="non-terminal residue" evidence="2">
    <location>
        <position position="1"/>
    </location>
</feature>
<protein>
    <submittedName>
        <fullName evidence="2">Uncharacterized protein LOC104228732</fullName>
    </submittedName>
</protein>
<dbReference type="RefSeq" id="XP_009779560.1">
    <property type="nucleotide sequence ID" value="XM_009781258.1"/>
</dbReference>
<proteinExistence type="predicted"/>
<name>A0A1U7WZB8_NICSY</name>
<organism evidence="1 2">
    <name type="scientific">Nicotiana sylvestris</name>
    <name type="common">Wood tobacco</name>
    <name type="synonym">South American tobacco</name>
    <dbReference type="NCBI Taxonomy" id="4096"/>
    <lineage>
        <taxon>Eukaryota</taxon>
        <taxon>Viridiplantae</taxon>
        <taxon>Streptophyta</taxon>
        <taxon>Embryophyta</taxon>
        <taxon>Tracheophyta</taxon>
        <taxon>Spermatophyta</taxon>
        <taxon>Magnoliopsida</taxon>
        <taxon>eudicotyledons</taxon>
        <taxon>Gunneridae</taxon>
        <taxon>Pentapetalae</taxon>
        <taxon>asterids</taxon>
        <taxon>lamiids</taxon>
        <taxon>Solanales</taxon>
        <taxon>Solanaceae</taxon>
        <taxon>Nicotianoideae</taxon>
        <taxon>Nicotianeae</taxon>
        <taxon>Nicotiana</taxon>
    </lineage>
</organism>
<keyword evidence="1" id="KW-1185">Reference proteome</keyword>